<dbReference type="Pfam" id="PF25179">
    <property type="entry name" value="LMF1_C"/>
    <property type="match status" value="1"/>
</dbReference>
<dbReference type="InterPro" id="IPR057433">
    <property type="entry name" value="LMF1/2_C"/>
</dbReference>
<keyword evidence="4 8" id="KW-0256">Endoplasmic reticulum</keyword>
<sequence>MPKTMLTLQGASLVFFAAFSSLYFQIPGLYGPNGLLPVDDLIPQSTQLDLSDFLANPNLFIFSKRLGFSVCEFMEILTLFGIFLSAAMALFKNIRGTFGFVFLFVAYLSLYRVGQTFMHFQWDIMLLEFGVLCIVMTLSPAQGISLCRWLLIRLLFHSGFKKLESGCPTWWGLTALDWHFESQCIPTPISYHAHHLPKIFLQIGVLVTYFSQLGIVLFALSPSRRLRIFSGWVSILHQLGILATGNYNFFNLLTILLALTCFDDLHLRAGNKNENKKEKDFLVIIFWLALEAIQFLLMTFAISKSIEFGSDGQFKLSDTANDQSKLKYLRDLVLIPSSLIGFSSLIFGFLKDRRLKSIAALPLSLLIFTASLIHFYDIDRPLQLKLKNHLKAFPVITDLDERFELTHSYGLFRRMTGVGGRPEVVIEIELDDEYIELEFPYKPTSLNRECPWCFPHQPRLDWQMWFAALSPRIEHDPWLVTLAIRLLQDSPDVQDLFHNYKGSFDLRKIKAVRMFKYKYSYTKPGSEDIWKRREKTEHIGRITLENDGLKRYISQQNLEIKEYHKNAFLDGVRTYLKRFAPEKFIWISYATFFCLSFVL</sequence>
<feature type="transmembrane region" description="Helical" evidence="8">
    <location>
        <begin position="281"/>
        <end position="302"/>
    </location>
</feature>
<keyword evidence="7" id="KW-0325">Glycoprotein</keyword>
<dbReference type="InterPro" id="IPR009613">
    <property type="entry name" value="LMF"/>
</dbReference>
<dbReference type="PANTHER" id="PTHR14463">
    <property type="entry name" value="LIPASE MATURATION FACTOR"/>
    <property type="match status" value="1"/>
</dbReference>
<feature type="transmembrane region" description="Helical" evidence="8">
    <location>
        <begin position="240"/>
        <end position="260"/>
    </location>
</feature>
<evidence type="ECO:0000259" key="9">
    <source>
        <dbReference type="Pfam" id="PF06762"/>
    </source>
</evidence>
<reference evidence="11 12" key="1">
    <citation type="journal article" date="2010" name="Science">
        <title>Plasticity of animal genome architecture unmasked by rapid evolution of a pelagic tunicate.</title>
        <authorList>
            <person name="Denoeud F."/>
            <person name="Henriet S."/>
            <person name="Mungpakdee S."/>
            <person name="Aury J.M."/>
            <person name="Da Silva C."/>
            <person name="Brinkmann H."/>
            <person name="Mikhaleva J."/>
            <person name="Olsen L.C."/>
            <person name="Jubin C."/>
            <person name="Canestro C."/>
            <person name="Bouquet J.M."/>
            <person name="Danks G."/>
            <person name="Poulain J."/>
            <person name="Campsteijn C."/>
            <person name="Adamski M."/>
            <person name="Cross I."/>
            <person name="Yadetie F."/>
            <person name="Muffato M."/>
            <person name="Louis A."/>
            <person name="Butcher S."/>
            <person name="Tsagkogeorga G."/>
            <person name="Konrad A."/>
            <person name="Singh S."/>
            <person name="Jensen M.F."/>
            <person name="Cong E.H."/>
            <person name="Eikeseth-Otteraa H."/>
            <person name="Noel B."/>
            <person name="Anthouard V."/>
            <person name="Porcel B.M."/>
            <person name="Kachouri-Lafond R."/>
            <person name="Nishino A."/>
            <person name="Ugolini M."/>
            <person name="Chourrout P."/>
            <person name="Nishida H."/>
            <person name="Aasland R."/>
            <person name="Huzurbazar S."/>
            <person name="Westhof E."/>
            <person name="Delsuc F."/>
            <person name="Lehrach H."/>
            <person name="Reinhardt R."/>
            <person name="Weissenbach J."/>
            <person name="Roy S.W."/>
            <person name="Artiguenave F."/>
            <person name="Postlethwait J.H."/>
            <person name="Manak J.R."/>
            <person name="Thompson E.M."/>
            <person name="Jaillon O."/>
            <person name="Du Pasquier L."/>
            <person name="Boudinot P."/>
            <person name="Liberles D.A."/>
            <person name="Volff J.N."/>
            <person name="Philippe H."/>
            <person name="Lenhard B."/>
            <person name="Roest Crollius H."/>
            <person name="Wincker P."/>
            <person name="Chourrout D."/>
        </authorList>
    </citation>
    <scope>NUCLEOTIDE SEQUENCE [LARGE SCALE GENOMIC DNA]</scope>
</reference>
<comment type="subcellular location">
    <subcellularLocation>
        <location evidence="1 8">Endoplasmic reticulum membrane</location>
        <topology evidence="1 8">Multi-pass membrane protein</topology>
    </subcellularLocation>
</comment>
<gene>
    <name evidence="11" type="ORF">GSOID_T00011187001</name>
</gene>
<feature type="transmembrane region" description="Helical" evidence="8">
    <location>
        <begin position="129"/>
        <end position="151"/>
    </location>
</feature>
<evidence type="ECO:0000256" key="3">
    <source>
        <dbReference type="ARBA" id="ARBA00022692"/>
    </source>
</evidence>
<keyword evidence="5 8" id="KW-1133">Transmembrane helix</keyword>
<keyword evidence="12" id="KW-1185">Reference proteome</keyword>
<evidence type="ECO:0000256" key="4">
    <source>
        <dbReference type="ARBA" id="ARBA00022824"/>
    </source>
</evidence>
<comment type="function">
    <text evidence="8">Involved in the maturation of specific proteins in the endoplasmic reticulum.</text>
</comment>
<dbReference type="OrthoDB" id="434126at2759"/>
<evidence type="ECO:0000256" key="2">
    <source>
        <dbReference type="ARBA" id="ARBA00005512"/>
    </source>
</evidence>
<evidence type="ECO:0000313" key="11">
    <source>
        <dbReference type="EMBL" id="CBY10250.1"/>
    </source>
</evidence>
<feature type="transmembrane region" description="Helical" evidence="8">
    <location>
        <begin position="357"/>
        <end position="376"/>
    </location>
</feature>
<feature type="transmembrane region" description="Helical" evidence="8">
    <location>
        <begin position="98"/>
        <end position="117"/>
    </location>
</feature>
<evidence type="ECO:0000256" key="5">
    <source>
        <dbReference type="ARBA" id="ARBA00022989"/>
    </source>
</evidence>
<dbReference type="EMBL" id="FN653053">
    <property type="protein sequence ID" value="CBY10250.1"/>
    <property type="molecule type" value="Genomic_DNA"/>
</dbReference>
<dbReference type="PANTHER" id="PTHR14463:SF5">
    <property type="entry name" value="LIPASE MATURATION FACTOR 2"/>
    <property type="match status" value="1"/>
</dbReference>
<dbReference type="Pfam" id="PF06762">
    <property type="entry name" value="LMF1"/>
    <property type="match status" value="1"/>
</dbReference>
<dbReference type="AlphaFoldDB" id="E4XI34"/>
<dbReference type="FunCoup" id="E4XI34">
    <property type="interactions" value="1"/>
</dbReference>
<feature type="domain" description="Lipase maturation factor 1/2 C-terminal" evidence="10">
    <location>
        <begin position="406"/>
        <end position="537"/>
    </location>
</feature>
<evidence type="ECO:0000313" key="12">
    <source>
        <dbReference type="Proteomes" id="UP000001307"/>
    </source>
</evidence>
<feature type="domain" description="Lipase maturation factor 1/2 N-terminal" evidence="9">
    <location>
        <begin position="118"/>
        <end position="268"/>
    </location>
</feature>
<evidence type="ECO:0000256" key="8">
    <source>
        <dbReference type="RuleBase" id="RU361229"/>
    </source>
</evidence>
<evidence type="ECO:0000256" key="7">
    <source>
        <dbReference type="ARBA" id="ARBA00023180"/>
    </source>
</evidence>
<keyword evidence="3 8" id="KW-0812">Transmembrane</keyword>
<dbReference type="Proteomes" id="UP000001307">
    <property type="component" value="Unassembled WGS sequence"/>
</dbReference>
<feature type="transmembrane region" description="Helical" evidence="8">
    <location>
        <begin position="66"/>
        <end position="91"/>
    </location>
</feature>
<evidence type="ECO:0000256" key="6">
    <source>
        <dbReference type="ARBA" id="ARBA00023136"/>
    </source>
</evidence>
<evidence type="ECO:0000256" key="1">
    <source>
        <dbReference type="ARBA" id="ARBA00004477"/>
    </source>
</evidence>
<feature type="transmembrane region" description="Helical" evidence="8">
    <location>
        <begin position="332"/>
        <end position="350"/>
    </location>
</feature>
<dbReference type="InParanoid" id="E4XI34"/>
<dbReference type="InterPro" id="IPR057434">
    <property type="entry name" value="LMF1/2_N"/>
</dbReference>
<keyword evidence="6 8" id="KW-0472">Membrane</keyword>
<comment type="similarity">
    <text evidence="2 8">Belongs to the lipase maturation factor family.</text>
</comment>
<evidence type="ECO:0000259" key="10">
    <source>
        <dbReference type="Pfam" id="PF25179"/>
    </source>
</evidence>
<dbReference type="GO" id="GO:0005789">
    <property type="term" value="C:endoplasmic reticulum membrane"/>
    <property type="evidence" value="ECO:0007669"/>
    <property type="project" value="UniProtKB-SubCell"/>
</dbReference>
<feature type="transmembrane region" description="Helical" evidence="8">
    <location>
        <begin position="199"/>
        <end position="220"/>
    </location>
</feature>
<protein>
    <recommendedName>
        <fullName evidence="8">Lipase maturation factor</fullName>
    </recommendedName>
</protein>
<proteinExistence type="inferred from homology"/>
<dbReference type="GO" id="GO:0051604">
    <property type="term" value="P:protein maturation"/>
    <property type="evidence" value="ECO:0007669"/>
    <property type="project" value="InterPro"/>
</dbReference>
<organism evidence="11 12">
    <name type="scientific">Oikopleura dioica</name>
    <name type="common">Tunicate</name>
    <dbReference type="NCBI Taxonomy" id="34765"/>
    <lineage>
        <taxon>Eukaryota</taxon>
        <taxon>Metazoa</taxon>
        <taxon>Chordata</taxon>
        <taxon>Tunicata</taxon>
        <taxon>Appendicularia</taxon>
        <taxon>Copelata</taxon>
        <taxon>Oikopleuridae</taxon>
        <taxon>Oikopleura</taxon>
    </lineage>
</organism>
<accession>E4XI34</accession>
<name>E4XI34_OIKDI</name>